<dbReference type="InterPro" id="IPR029068">
    <property type="entry name" value="Glyas_Bleomycin-R_OHBP_Dase"/>
</dbReference>
<reference evidence="3" key="1">
    <citation type="journal article" date="2019" name="Int. J. Syst. Evol. Microbiol.">
        <title>The Global Catalogue of Microorganisms (GCM) 10K type strain sequencing project: providing services to taxonomists for standard genome sequencing and annotation.</title>
        <authorList>
            <consortium name="The Broad Institute Genomics Platform"/>
            <consortium name="The Broad Institute Genome Sequencing Center for Infectious Disease"/>
            <person name="Wu L."/>
            <person name="Ma J."/>
        </authorList>
    </citation>
    <scope>NUCLEOTIDE SEQUENCE [LARGE SCALE GENOMIC DNA]</scope>
    <source>
        <strain evidence="3">NBRC 104970</strain>
    </source>
</reference>
<dbReference type="Gene3D" id="3.30.720.110">
    <property type="match status" value="1"/>
</dbReference>
<dbReference type="RefSeq" id="WP_018748272.1">
    <property type="nucleotide sequence ID" value="NZ_BSOZ01000002.1"/>
</dbReference>
<organism evidence="2 3">
    <name type="scientific">Chitiniphilus shinanonensis</name>
    <dbReference type="NCBI Taxonomy" id="553088"/>
    <lineage>
        <taxon>Bacteria</taxon>
        <taxon>Pseudomonadati</taxon>
        <taxon>Pseudomonadota</taxon>
        <taxon>Betaproteobacteria</taxon>
        <taxon>Neisseriales</taxon>
        <taxon>Chitinibacteraceae</taxon>
        <taxon>Chitiniphilus</taxon>
    </lineage>
</organism>
<name>A0ABQ6BMH3_9NEIS</name>
<evidence type="ECO:0000313" key="3">
    <source>
        <dbReference type="Proteomes" id="UP001156836"/>
    </source>
</evidence>
<keyword evidence="3" id="KW-1185">Reference proteome</keyword>
<dbReference type="PROSITE" id="PS51819">
    <property type="entry name" value="VOC"/>
    <property type="match status" value="1"/>
</dbReference>
<protein>
    <submittedName>
        <fullName evidence="2">Glyoxalase</fullName>
    </submittedName>
</protein>
<dbReference type="EMBL" id="BSOZ01000002">
    <property type="protein sequence ID" value="GLS03113.1"/>
    <property type="molecule type" value="Genomic_DNA"/>
</dbReference>
<feature type="domain" description="VOC" evidence="1">
    <location>
        <begin position="9"/>
        <end position="133"/>
    </location>
</feature>
<proteinExistence type="predicted"/>
<dbReference type="CDD" id="cd07246">
    <property type="entry name" value="VOC_like"/>
    <property type="match status" value="1"/>
</dbReference>
<evidence type="ECO:0000259" key="1">
    <source>
        <dbReference type="PROSITE" id="PS51819"/>
    </source>
</evidence>
<dbReference type="Proteomes" id="UP001156836">
    <property type="component" value="Unassembled WGS sequence"/>
</dbReference>
<comment type="caution">
    <text evidence="2">The sequence shown here is derived from an EMBL/GenBank/DDBJ whole genome shotgun (WGS) entry which is preliminary data.</text>
</comment>
<accession>A0ABQ6BMH3</accession>
<dbReference type="SUPFAM" id="SSF54593">
    <property type="entry name" value="Glyoxalase/Bleomycin resistance protein/Dihydroxybiphenyl dioxygenase"/>
    <property type="match status" value="1"/>
</dbReference>
<dbReference type="InterPro" id="IPR004360">
    <property type="entry name" value="Glyas_Fos-R_dOase_dom"/>
</dbReference>
<sequence length="151" mass="16547">MSVKAIPEGYEGVVPYLFVDDGVAALEFYKQAFGGEELFRMMHDGKLGHGEIRIGGRVVMLAAEYPDMDALGPKRRGGSTVGLMLYVDDCDAVCQRAAAAGATVRTPPENKFYGDRSATLIDPFGHVWYVSTHVEDVPQDELDRRMKAECG</sequence>
<dbReference type="Gene3D" id="3.30.720.120">
    <property type="match status" value="1"/>
</dbReference>
<evidence type="ECO:0000313" key="2">
    <source>
        <dbReference type="EMBL" id="GLS03113.1"/>
    </source>
</evidence>
<dbReference type="PANTHER" id="PTHR34109:SF1">
    <property type="entry name" value="VOC DOMAIN-CONTAINING PROTEIN"/>
    <property type="match status" value="1"/>
</dbReference>
<dbReference type="InterPro" id="IPR037523">
    <property type="entry name" value="VOC_core"/>
</dbReference>
<gene>
    <name evidence="2" type="primary">phnB</name>
    <name evidence="2" type="ORF">GCM10007860_02560</name>
</gene>
<dbReference type="PANTHER" id="PTHR34109">
    <property type="entry name" value="BNAUNNG04460D PROTEIN-RELATED"/>
    <property type="match status" value="1"/>
</dbReference>
<dbReference type="Pfam" id="PF00903">
    <property type="entry name" value="Glyoxalase"/>
    <property type="match status" value="1"/>
</dbReference>